<keyword evidence="3 9" id="KW-0378">Hydrolase</keyword>
<name>A0A2Z4AC00_9BACT</name>
<keyword evidence="7 9" id="KW-0687">Ribonucleoprotein</keyword>
<dbReference type="SMART" id="SM00962">
    <property type="entry name" value="SRP54"/>
    <property type="match status" value="1"/>
</dbReference>
<evidence type="ECO:0000256" key="5">
    <source>
        <dbReference type="ARBA" id="ARBA00023134"/>
    </source>
</evidence>
<evidence type="ECO:0000256" key="7">
    <source>
        <dbReference type="ARBA" id="ARBA00023274"/>
    </source>
</evidence>
<dbReference type="GO" id="GO:0006614">
    <property type="term" value="P:SRP-dependent cotranslational protein targeting to membrane"/>
    <property type="evidence" value="ECO:0007669"/>
    <property type="project" value="InterPro"/>
</dbReference>
<dbReference type="GO" id="GO:0003924">
    <property type="term" value="F:GTPase activity"/>
    <property type="evidence" value="ECO:0007669"/>
    <property type="project" value="UniProtKB-UniRule"/>
</dbReference>
<dbReference type="PANTHER" id="PTHR11564">
    <property type="entry name" value="SIGNAL RECOGNITION PARTICLE 54K PROTEIN SRP54"/>
    <property type="match status" value="1"/>
</dbReference>
<keyword evidence="4 9" id="KW-0694">RNA-binding</keyword>
<dbReference type="GO" id="GO:0008312">
    <property type="term" value="F:7S RNA binding"/>
    <property type="evidence" value="ECO:0007669"/>
    <property type="project" value="InterPro"/>
</dbReference>
<feature type="binding site" evidence="9">
    <location>
        <begin position="105"/>
        <end position="112"/>
    </location>
    <ligand>
        <name>GTP</name>
        <dbReference type="ChEBI" id="CHEBI:37565"/>
    </ligand>
</feature>
<dbReference type="Pfam" id="PF02978">
    <property type="entry name" value="SRP_SPB"/>
    <property type="match status" value="1"/>
</dbReference>
<dbReference type="Pfam" id="PF02881">
    <property type="entry name" value="SRP54_N"/>
    <property type="match status" value="1"/>
</dbReference>
<dbReference type="InterPro" id="IPR036891">
    <property type="entry name" value="Signal_recog_part_SRP54_M_sf"/>
</dbReference>
<keyword evidence="6 9" id="KW-0733">Signal recognition particle</keyword>
<evidence type="ECO:0000256" key="9">
    <source>
        <dbReference type="HAMAP-Rule" id="MF_00306"/>
    </source>
</evidence>
<keyword evidence="5 9" id="KW-0342">GTP-binding</keyword>
<dbReference type="InterPro" id="IPR004780">
    <property type="entry name" value="SRP"/>
</dbReference>
<feature type="binding site" evidence="9">
    <location>
        <begin position="187"/>
        <end position="191"/>
    </location>
    <ligand>
        <name>GTP</name>
        <dbReference type="ChEBI" id="CHEBI:37565"/>
    </ligand>
</feature>
<dbReference type="GO" id="GO:0048500">
    <property type="term" value="C:signal recognition particle"/>
    <property type="evidence" value="ECO:0007669"/>
    <property type="project" value="UniProtKB-UniRule"/>
</dbReference>
<keyword evidence="2 9" id="KW-0547">Nucleotide-binding</keyword>
<dbReference type="EMBL" id="CP029803">
    <property type="protein sequence ID" value="AWT59451.1"/>
    <property type="molecule type" value="Genomic_DNA"/>
</dbReference>
<dbReference type="SMART" id="SM00963">
    <property type="entry name" value="SRP54_N"/>
    <property type="match status" value="1"/>
</dbReference>
<comment type="domain">
    <text evidence="9">Composed of three domains: the N-terminal N domain, which is responsible for interactions with the ribosome, the central G domain, which binds GTP, and the C-terminal M domain, which binds the RNA and the signal sequence of the RNC.</text>
</comment>
<dbReference type="InterPro" id="IPR003593">
    <property type="entry name" value="AAA+_ATPase"/>
</dbReference>
<dbReference type="SUPFAM" id="SSF47446">
    <property type="entry name" value="Signal peptide-binding domain"/>
    <property type="match status" value="1"/>
</dbReference>
<evidence type="ECO:0000313" key="11">
    <source>
        <dbReference type="EMBL" id="AWT59451.1"/>
    </source>
</evidence>
<comment type="subcellular location">
    <subcellularLocation>
        <location evidence="9">Cytoplasm</location>
    </subcellularLocation>
    <text evidence="9">The SRP-RNC complex is targeted to the cytoplasmic membrane.</text>
</comment>
<dbReference type="InterPro" id="IPR000897">
    <property type="entry name" value="SRP54_GTPase_dom"/>
</dbReference>
<dbReference type="HAMAP" id="MF_00306">
    <property type="entry name" value="SRP54"/>
    <property type="match status" value="1"/>
</dbReference>
<dbReference type="PANTHER" id="PTHR11564:SF5">
    <property type="entry name" value="SIGNAL RECOGNITION PARTICLE SUBUNIT SRP54"/>
    <property type="match status" value="1"/>
</dbReference>
<dbReference type="SUPFAM" id="SSF52540">
    <property type="entry name" value="P-loop containing nucleoside triphosphate hydrolases"/>
    <property type="match status" value="1"/>
</dbReference>
<evidence type="ECO:0000256" key="8">
    <source>
        <dbReference type="ARBA" id="ARBA00048027"/>
    </source>
</evidence>
<evidence type="ECO:0000256" key="6">
    <source>
        <dbReference type="ARBA" id="ARBA00023135"/>
    </source>
</evidence>
<dbReference type="GO" id="GO:0005525">
    <property type="term" value="F:GTP binding"/>
    <property type="evidence" value="ECO:0007669"/>
    <property type="project" value="UniProtKB-UniRule"/>
</dbReference>
<reference evidence="11 12" key="1">
    <citation type="submission" date="2018-06" db="EMBL/GenBank/DDBJ databases">
        <title>Draft Genome Sequence of a Novel Marine Bacterium Related to the Verrucomicrobia.</title>
        <authorList>
            <person name="Vosseberg J."/>
            <person name="Martijn J."/>
            <person name="Ettema T.J.G."/>
        </authorList>
    </citation>
    <scope>NUCLEOTIDE SEQUENCE [LARGE SCALE GENOMIC DNA]</scope>
    <source>
        <strain evidence="11">TARA_B100001123</strain>
    </source>
</reference>
<protein>
    <recommendedName>
        <fullName evidence="9">Signal recognition particle protein</fullName>
        <ecNumber evidence="9">3.6.5.4</ecNumber>
    </recommendedName>
    <alternativeName>
        <fullName evidence="9">Fifty-four homolog</fullName>
    </alternativeName>
</protein>
<evidence type="ECO:0000259" key="10">
    <source>
        <dbReference type="PROSITE" id="PS00300"/>
    </source>
</evidence>
<dbReference type="InterPro" id="IPR027417">
    <property type="entry name" value="P-loop_NTPase"/>
</dbReference>
<dbReference type="Pfam" id="PF00448">
    <property type="entry name" value="SRP54"/>
    <property type="match status" value="1"/>
</dbReference>
<comment type="catalytic activity">
    <reaction evidence="8 9">
        <text>GTP + H2O = GDP + phosphate + H(+)</text>
        <dbReference type="Rhea" id="RHEA:19669"/>
        <dbReference type="ChEBI" id="CHEBI:15377"/>
        <dbReference type="ChEBI" id="CHEBI:15378"/>
        <dbReference type="ChEBI" id="CHEBI:37565"/>
        <dbReference type="ChEBI" id="CHEBI:43474"/>
        <dbReference type="ChEBI" id="CHEBI:58189"/>
        <dbReference type="EC" id="3.6.5.4"/>
    </reaction>
</comment>
<comment type="similarity">
    <text evidence="1 9">Belongs to the GTP-binding SRP family. SRP54 subfamily.</text>
</comment>
<dbReference type="EC" id="3.6.5.4" evidence="9"/>
<dbReference type="SMART" id="SM00382">
    <property type="entry name" value="AAA"/>
    <property type="match status" value="1"/>
</dbReference>
<dbReference type="NCBIfam" id="TIGR00959">
    <property type="entry name" value="ffh"/>
    <property type="match status" value="1"/>
</dbReference>
<organism evidence="11 12">
    <name type="scientific">Candidatus Moanibacter tarae</name>
    <dbReference type="NCBI Taxonomy" id="2200854"/>
    <lineage>
        <taxon>Bacteria</taxon>
        <taxon>Pseudomonadati</taxon>
        <taxon>Verrucomicrobiota</taxon>
        <taxon>Opitutia</taxon>
        <taxon>Puniceicoccales</taxon>
        <taxon>Puniceicoccales incertae sedis</taxon>
        <taxon>Candidatus Moanibacter</taxon>
    </lineage>
</organism>
<sequence>MFEALTERLTKALSSLQGAGKLTEDNMAETFKEVRSTLLSADVHIQVARDFIEGVQKKCTGQEVLRTVSPRQMVVKIIQDELAQLLGEGNNGLLNKRPIRIMLVGLHGAGKTTSAVKLAHHLARKQFKPLLVACDVHRPAAIDQLQTLGQSSGHPCYADRSAKDPAIIARGALSSGRSPQTDAFIFDTAGRFHMDETLISELIRIHQVVVPDEVLLVADSALGRESVNVASVFHEAVNLTGIILTKVEGDARGGAALSMKAVTGVPIKFMGTGEKVEDFDSFYPERIASRILGMGDIVSLVEKAQETVEQNEAVEMAEKLQKAEFNFEDFLTQMQQVKKMGSIGSIVGLLPGMSGVEFGNEEEDRLKQTEAIIYSMTPHERRNPRLLNGSRRLRIANGSGVQVRDVNALIKQFNQMRKMMRKMKGKKGKKMMREFSAQNGSNYPDFKSLGR</sequence>
<dbReference type="Proteomes" id="UP000247465">
    <property type="component" value="Chromosome"/>
</dbReference>
<comment type="caution">
    <text evidence="9">Lacks conserved residue(s) required for the propagation of feature annotation.</text>
</comment>
<dbReference type="Gene3D" id="1.20.120.140">
    <property type="entry name" value="Signal recognition particle SRP54, nucleotide-binding domain"/>
    <property type="match status" value="1"/>
</dbReference>
<dbReference type="InterPro" id="IPR022941">
    <property type="entry name" value="SRP54"/>
</dbReference>
<dbReference type="InterPro" id="IPR013822">
    <property type="entry name" value="Signal_recog_particl_SRP54_hlx"/>
</dbReference>
<dbReference type="Gene3D" id="1.10.260.30">
    <property type="entry name" value="Signal recognition particle, SRP54 subunit, M-domain"/>
    <property type="match status" value="1"/>
</dbReference>
<dbReference type="Gene3D" id="3.40.50.300">
    <property type="entry name" value="P-loop containing nucleotide triphosphate hydrolases"/>
    <property type="match status" value="1"/>
</dbReference>
<evidence type="ECO:0000256" key="4">
    <source>
        <dbReference type="ARBA" id="ARBA00022884"/>
    </source>
</evidence>
<evidence type="ECO:0000256" key="3">
    <source>
        <dbReference type="ARBA" id="ARBA00022801"/>
    </source>
</evidence>
<evidence type="ECO:0000256" key="1">
    <source>
        <dbReference type="ARBA" id="ARBA00005450"/>
    </source>
</evidence>
<gene>
    <name evidence="9 11" type="primary">ffh</name>
    <name evidence="11" type="ORF">DF168_00641</name>
</gene>
<dbReference type="PROSITE" id="PS00300">
    <property type="entry name" value="SRP54"/>
    <property type="match status" value="1"/>
</dbReference>
<feature type="domain" description="SRP54-type proteins GTP-binding" evidence="10">
    <location>
        <begin position="266"/>
        <end position="279"/>
    </location>
</feature>
<proteinExistence type="inferred from homology"/>
<comment type="subunit">
    <text evidence="9">Part of the signal recognition particle protein translocation system, which is composed of SRP and FtsY.</text>
</comment>
<evidence type="ECO:0000313" key="12">
    <source>
        <dbReference type="Proteomes" id="UP000247465"/>
    </source>
</evidence>
<dbReference type="InterPro" id="IPR004125">
    <property type="entry name" value="Signal_recog_particle_SRP54_M"/>
</dbReference>
<comment type="function">
    <text evidence="9">Involved in targeting and insertion of nascent membrane proteins into the cytoplasmic membrane. Binds to the hydrophobic signal sequence of the ribosome-nascent chain (RNC) as it emerges from the ribosomes. The SRP-RNC complex is then targeted to the cytoplasmic membrane where it interacts with the SRP receptor FtsY.</text>
</comment>
<dbReference type="KEGG" id="mtar:DF168_00641"/>
<evidence type="ECO:0000256" key="2">
    <source>
        <dbReference type="ARBA" id="ARBA00022741"/>
    </source>
</evidence>
<keyword evidence="9" id="KW-0963">Cytoplasm</keyword>
<dbReference type="InterPro" id="IPR042101">
    <property type="entry name" value="SRP54_N_sf"/>
</dbReference>
<dbReference type="AlphaFoldDB" id="A0A2Z4AC00"/>
<accession>A0A2Z4AC00</accession>